<keyword evidence="2" id="KW-1185">Reference proteome</keyword>
<organism evidence="1 2">
    <name type="scientific">Mycena pura</name>
    <dbReference type="NCBI Taxonomy" id="153505"/>
    <lineage>
        <taxon>Eukaryota</taxon>
        <taxon>Fungi</taxon>
        <taxon>Dikarya</taxon>
        <taxon>Basidiomycota</taxon>
        <taxon>Agaricomycotina</taxon>
        <taxon>Agaricomycetes</taxon>
        <taxon>Agaricomycetidae</taxon>
        <taxon>Agaricales</taxon>
        <taxon>Marasmiineae</taxon>
        <taxon>Mycenaceae</taxon>
        <taxon>Mycena</taxon>
    </lineage>
</organism>
<protein>
    <submittedName>
        <fullName evidence="1">Uncharacterized protein</fullName>
    </submittedName>
</protein>
<dbReference type="AlphaFoldDB" id="A0AAD6Y909"/>
<proteinExistence type="predicted"/>
<sequence length="297" mass="33320">MTASFGVAPTIQGTPKPAFSEDVERAINNVLLNDDARDMRGTMSLVASRFHAWTKPITFHTVVVRQHNDWTGRINDLLLPNASFIRVLALNLPSIGGPLSDDELSHIRLLLEASTQTRHLAVSWNVWARLHLECGSLPLESLYLIWDKFHPTSPPSLKHLQHLAKLTDLTIYAPPDPRNPTPFRPWGEFFLPSTAHLTNLTYVTYAADRTPIPTIGSLCEDVKGAMFVLVDTPEQYVNEESEDDLIKDDSEAYPNFSTTYLRYSSQVLGEWVAKVEGRKSLLEHPPPRAVGDVDDNE</sequence>
<dbReference type="Proteomes" id="UP001219525">
    <property type="component" value="Unassembled WGS sequence"/>
</dbReference>
<comment type="caution">
    <text evidence="1">The sequence shown here is derived from an EMBL/GenBank/DDBJ whole genome shotgun (WGS) entry which is preliminary data.</text>
</comment>
<evidence type="ECO:0000313" key="2">
    <source>
        <dbReference type="Proteomes" id="UP001219525"/>
    </source>
</evidence>
<accession>A0AAD6Y909</accession>
<gene>
    <name evidence="1" type="ORF">GGX14DRAFT_567314</name>
</gene>
<evidence type="ECO:0000313" key="1">
    <source>
        <dbReference type="EMBL" id="KAJ7208015.1"/>
    </source>
</evidence>
<name>A0AAD6Y909_9AGAR</name>
<dbReference type="EMBL" id="JARJCW010000035">
    <property type="protein sequence ID" value="KAJ7208015.1"/>
    <property type="molecule type" value="Genomic_DNA"/>
</dbReference>
<reference evidence="1" key="1">
    <citation type="submission" date="2023-03" db="EMBL/GenBank/DDBJ databases">
        <title>Massive genome expansion in bonnet fungi (Mycena s.s.) driven by repeated elements and novel gene families across ecological guilds.</title>
        <authorList>
            <consortium name="Lawrence Berkeley National Laboratory"/>
            <person name="Harder C.B."/>
            <person name="Miyauchi S."/>
            <person name="Viragh M."/>
            <person name="Kuo A."/>
            <person name="Thoen E."/>
            <person name="Andreopoulos B."/>
            <person name="Lu D."/>
            <person name="Skrede I."/>
            <person name="Drula E."/>
            <person name="Henrissat B."/>
            <person name="Morin E."/>
            <person name="Kohler A."/>
            <person name="Barry K."/>
            <person name="LaButti K."/>
            <person name="Morin E."/>
            <person name="Salamov A."/>
            <person name="Lipzen A."/>
            <person name="Mereny Z."/>
            <person name="Hegedus B."/>
            <person name="Baldrian P."/>
            <person name="Stursova M."/>
            <person name="Weitz H."/>
            <person name="Taylor A."/>
            <person name="Grigoriev I.V."/>
            <person name="Nagy L.G."/>
            <person name="Martin F."/>
            <person name="Kauserud H."/>
        </authorList>
    </citation>
    <scope>NUCLEOTIDE SEQUENCE</scope>
    <source>
        <strain evidence="1">9144</strain>
    </source>
</reference>